<evidence type="ECO:0000313" key="11">
    <source>
        <dbReference type="Proteomes" id="UP000663829"/>
    </source>
</evidence>
<protein>
    <recommendedName>
        <fullName evidence="6">C2H2-type domain-containing protein</fullName>
    </recommendedName>
</protein>
<name>A0A813R0G7_9BILA</name>
<sequence>MNINDQLYLRPINMNILQTVYSTENTSDSSTVTVEFTFNNNLSLTFYNCVSNLLDLTIPYRLLMEKNINQCWLCLYKSETNDLENHLQSNHFKIGQIICPLCTSIMKNLIELQTHLSNVHLQMKKMLSISPKYSMDMVKSPSLTTETLYKCLKCTSTFSGKMQWLQHVLHQHLPLFTNKCLCCLQTINKIGKLIWHITQTHEQDEFTQKWAEIDPTIHLTNHSATSYTTKTDVKLPKKKATFHRQQKERSVMEKPQNGFSNHVVGDKIVNDQKSSEYQEVMFVGSERTIKMDSDIEKYVQQLVNTIYAKTNEVEQTKSVNVTQHKPSSRTISKRLRTQTLRPKLNTVPTTNRQKTIIPLTNNGSSIKKSIQNNLPNPLLDNIVNQIVNNIITITNKKEIENREQAISTVSTIQSLSSTTSNELCNLFSYVCPICYKAFEQSYYLRTHFFNYHQIQNPFVCQYDSCLSLNNIGNDYLQHLCNYHSDNSLLLSILLSYRLKELINGYLCKLDNSYNRIMKTIGDKQTKNELELMLMQNFNGVNSDSYFYHTNVSDLNSLCQKIDARIVYRKYFAKIPLSLTDDQLKHQTNLNYYQCKLCSSIFRLYSSCQEHIKNIHTFSKCQTCLHCHELVKTTNNNNDKYRQHLITCPTLTPANNINTNIREMKMDEVITSNPGSITSCDIETDKRSSESHVEKSTLVSVNKTFSVDKQKTQDQETNINNKKRCSNRKISLSNKKHKQSSNLTTLKVVEDVDYPPPALQRISLDQICSKLVKGMDITHEQCINASYLLKQLVIHDKPLTRLNYYTCTDCVTTFPDILTALNHLLLFHLPKCCLCSKCLTKFGHIEIQSGLILDHLIVCETNNHINISFIKLMNAKLTEQKQDDQTPQLSTTLLIHQNRKNQQVLPMSINQSLNNTSNSSSGIISNDTAPQSLTIQSNDVNKKQQQKEQLICVVDSDVTCSLCFMKFPTNVDFQTHITKTHLIYNCTLCPKPGGEYEQFIGSTSYHEHLISFHLSQSTPFYRCYLCSIKFESFSSLCLHLQKNCLSQCQHCDLCQQPSQISYSTPIDLFQHIIQEHQNIIQLYLQCPLCLIDVNKDNLNDHFEQETCLRKIKTEPIEYPSTTLDTSIKVYCTLCKQILILSNMDDIQAHSCTSEQLFTNTGSMNELIIDSVYSLTNESFMSSDTSEDSASLPQTFSLSLIPSMGCSRDITFVENETVTANQVNKESAPIINHVPDLDKEISTESKIIVEEKNTVLKQKTQLDLSSSLNGRIVSRYGRIRKQTSRQQSPPALVRHNNVKRLTKNNIDREQQQLPPPPVAAIKSKQLTEKLLKKRDSVTTIITNDRAKLACQTLIIRTASRQTSRTSTASTSSAVPLTKTQFVTDENQKRLFDEKSSLLSMLPSCNNININNNIFNNVSCTNIQPSPSSINPVLLKLMTPSHSQQFSTSPTITAITPTLNNNALINLLQSSANDILSKTIATSLLLNMNTGIIDTSQQQQQQQQQQQNVTNNGLVLQLPPSFFQNVQTNGLELKLLLPTNNNNS</sequence>
<dbReference type="OrthoDB" id="6077919at2759"/>
<dbReference type="PANTHER" id="PTHR19818:SF139">
    <property type="entry name" value="PAIR-RULE PROTEIN ODD-PAIRED"/>
    <property type="match status" value="1"/>
</dbReference>
<evidence type="ECO:0000256" key="3">
    <source>
        <dbReference type="ARBA" id="ARBA00022771"/>
    </source>
</evidence>
<dbReference type="GO" id="GO:0008270">
    <property type="term" value="F:zinc ion binding"/>
    <property type="evidence" value="ECO:0007669"/>
    <property type="project" value="UniProtKB-KW"/>
</dbReference>
<organism evidence="7 11">
    <name type="scientific">Didymodactylos carnosus</name>
    <dbReference type="NCBI Taxonomy" id="1234261"/>
    <lineage>
        <taxon>Eukaryota</taxon>
        <taxon>Metazoa</taxon>
        <taxon>Spiralia</taxon>
        <taxon>Gnathifera</taxon>
        <taxon>Rotifera</taxon>
        <taxon>Eurotatoria</taxon>
        <taxon>Bdelloidea</taxon>
        <taxon>Philodinida</taxon>
        <taxon>Philodinidae</taxon>
        <taxon>Didymodactylos</taxon>
    </lineage>
</organism>
<keyword evidence="3 5" id="KW-0863">Zinc-finger</keyword>
<dbReference type="PROSITE" id="PS00028">
    <property type="entry name" value="ZINC_FINGER_C2H2_1"/>
    <property type="match status" value="6"/>
</dbReference>
<dbReference type="GO" id="GO:0000981">
    <property type="term" value="F:DNA-binding transcription factor activity, RNA polymerase II-specific"/>
    <property type="evidence" value="ECO:0007669"/>
    <property type="project" value="TreeGrafter"/>
</dbReference>
<dbReference type="Proteomes" id="UP000682733">
    <property type="component" value="Unassembled WGS sequence"/>
</dbReference>
<dbReference type="Proteomes" id="UP000677228">
    <property type="component" value="Unassembled WGS sequence"/>
</dbReference>
<reference evidence="7" key="1">
    <citation type="submission" date="2021-02" db="EMBL/GenBank/DDBJ databases">
        <authorList>
            <person name="Nowell W R."/>
        </authorList>
    </citation>
    <scope>NUCLEOTIDE SEQUENCE</scope>
</reference>
<feature type="domain" description="C2H2-type" evidence="6">
    <location>
        <begin position="429"/>
        <end position="457"/>
    </location>
</feature>
<keyword evidence="11" id="KW-1185">Reference proteome</keyword>
<evidence type="ECO:0000313" key="9">
    <source>
        <dbReference type="EMBL" id="CAF3558276.1"/>
    </source>
</evidence>
<keyword evidence="2" id="KW-0677">Repeat</keyword>
<dbReference type="InterPro" id="IPR050329">
    <property type="entry name" value="GLI_C2H2-zinc-finger"/>
</dbReference>
<evidence type="ECO:0000313" key="10">
    <source>
        <dbReference type="EMBL" id="CAF3568699.1"/>
    </source>
</evidence>
<evidence type="ECO:0000256" key="5">
    <source>
        <dbReference type="PROSITE-ProRule" id="PRU00042"/>
    </source>
</evidence>
<dbReference type="Proteomes" id="UP000663829">
    <property type="component" value="Unassembled WGS sequence"/>
</dbReference>
<dbReference type="EMBL" id="CAJOBA010000979">
    <property type="protein sequence ID" value="CAF3568699.1"/>
    <property type="molecule type" value="Genomic_DNA"/>
</dbReference>
<accession>A0A813R0G7</accession>
<dbReference type="GO" id="GO:0005634">
    <property type="term" value="C:nucleus"/>
    <property type="evidence" value="ECO:0007669"/>
    <property type="project" value="UniProtKB-ARBA"/>
</dbReference>
<keyword evidence="4" id="KW-0862">Zinc</keyword>
<evidence type="ECO:0000256" key="1">
    <source>
        <dbReference type="ARBA" id="ARBA00022723"/>
    </source>
</evidence>
<evidence type="ECO:0000256" key="4">
    <source>
        <dbReference type="ARBA" id="ARBA00022833"/>
    </source>
</evidence>
<dbReference type="InterPro" id="IPR013087">
    <property type="entry name" value="Znf_C2H2_type"/>
</dbReference>
<dbReference type="EMBL" id="CAJNOK010000979">
    <property type="protein sequence ID" value="CAF0786479.1"/>
    <property type="molecule type" value="Genomic_DNA"/>
</dbReference>
<dbReference type="GO" id="GO:0000978">
    <property type="term" value="F:RNA polymerase II cis-regulatory region sequence-specific DNA binding"/>
    <property type="evidence" value="ECO:0007669"/>
    <property type="project" value="TreeGrafter"/>
</dbReference>
<evidence type="ECO:0000313" key="8">
    <source>
        <dbReference type="EMBL" id="CAF0786479.1"/>
    </source>
</evidence>
<dbReference type="PANTHER" id="PTHR19818">
    <property type="entry name" value="ZINC FINGER PROTEIN ZIC AND GLI"/>
    <property type="match status" value="1"/>
</dbReference>
<keyword evidence="1" id="KW-0479">Metal-binding</keyword>
<gene>
    <name evidence="7" type="ORF">GPM918_LOCUS2180</name>
    <name evidence="8" type="ORF">OVA965_LOCUS3899</name>
    <name evidence="9" type="ORF">SRO942_LOCUS2180</name>
    <name evidence="10" type="ORF">TMI583_LOCUS3897</name>
</gene>
<dbReference type="SMART" id="SM00355">
    <property type="entry name" value="ZnF_C2H2"/>
    <property type="match status" value="11"/>
</dbReference>
<dbReference type="EMBL" id="CAJOBC010000233">
    <property type="protein sequence ID" value="CAF3558276.1"/>
    <property type="molecule type" value="Genomic_DNA"/>
</dbReference>
<evidence type="ECO:0000259" key="6">
    <source>
        <dbReference type="PROSITE" id="PS50157"/>
    </source>
</evidence>
<comment type="caution">
    <text evidence="7">The sequence shown here is derived from an EMBL/GenBank/DDBJ whole genome shotgun (WGS) entry which is preliminary data.</text>
</comment>
<dbReference type="GO" id="GO:0010604">
    <property type="term" value="P:positive regulation of macromolecule metabolic process"/>
    <property type="evidence" value="ECO:0007669"/>
    <property type="project" value="UniProtKB-ARBA"/>
</dbReference>
<dbReference type="Proteomes" id="UP000681722">
    <property type="component" value="Unassembled WGS sequence"/>
</dbReference>
<feature type="domain" description="C2H2-type" evidence="6">
    <location>
        <begin position="592"/>
        <end position="620"/>
    </location>
</feature>
<proteinExistence type="predicted"/>
<dbReference type="PROSITE" id="PS50157">
    <property type="entry name" value="ZINC_FINGER_C2H2_2"/>
    <property type="match status" value="2"/>
</dbReference>
<evidence type="ECO:0000256" key="2">
    <source>
        <dbReference type="ARBA" id="ARBA00022737"/>
    </source>
</evidence>
<dbReference type="EMBL" id="CAJNOQ010000233">
    <property type="protein sequence ID" value="CAF0775719.1"/>
    <property type="molecule type" value="Genomic_DNA"/>
</dbReference>
<evidence type="ECO:0000313" key="7">
    <source>
        <dbReference type="EMBL" id="CAF0775719.1"/>
    </source>
</evidence>